<proteinExistence type="predicted"/>
<gene>
    <name evidence="7" type="ORF">FEZ33_03630</name>
</gene>
<keyword evidence="5 6" id="KW-0472">Membrane</keyword>
<dbReference type="Proteomes" id="UP000306420">
    <property type="component" value="Unassembled WGS sequence"/>
</dbReference>
<comment type="subcellular location">
    <subcellularLocation>
        <location evidence="1">Cell membrane</location>
        <topology evidence="1">Multi-pass membrane protein</topology>
    </subcellularLocation>
</comment>
<evidence type="ECO:0000256" key="4">
    <source>
        <dbReference type="ARBA" id="ARBA00022989"/>
    </source>
</evidence>
<reference evidence="7 8" key="1">
    <citation type="submission" date="2019-05" db="EMBL/GenBank/DDBJ databases">
        <title>The metagenome of a microbial culture collection derived from dairy environment covers the genomic content of the human microbiome.</title>
        <authorList>
            <person name="Roder T."/>
            <person name="Wuthrich D."/>
            <person name="Sattari Z."/>
            <person name="Von Ah U."/>
            <person name="Bar C."/>
            <person name="Ronchi F."/>
            <person name="Macpherson A.J."/>
            <person name="Ganal-Vonarburg S.C."/>
            <person name="Bruggmann R."/>
            <person name="Vergeres G."/>
        </authorList>
    </citation>
    <scope>NUCLEOTIDE SEQUENCE [LARGE SCALE GENOMIC DNA]</scope>
    <source>
        <strain evidence="7 8">FAM 24227</strain>
    </source>
</reference>
<feature type="transmembrane region" description="Helical" evidence="6">
    <location>
        <begin position="7"/>
        <end position="24"/>
    </location>
</feature>
<dbReference type="PANTHER" id="PTHR33931">
    <property type="entry name" value="HOLIN-LIKE PROTEIN CIDA-RELATED"/>
    <property type="match status" value="1"/>
</dbReference>
<keyword evidence="4 6" id="KW-1133">Transmembrane helix</keyword>
<dbReference type="AlphaFoldDB" id="A0A5R9EIF3"/>
<name>A0A5R9EIF3_9LACT</name>
<protein>
    <submittedName>
        <fullName evidence="7">CidA/LrgA family protein</fullName>
    </submittedName>
</protein>
<evidence type="ECO:0000313" key="8">
    <source>
        <dbReference type="Proteomes" id="UP000306420"/>
    </source>
</evidence>
<dbReference type="RefSeq" id="WP_138404039.1">
    <property type="nucleotide sequence ID" value="NZ_VBSP01000008.1"/>
</dbReference>
<keyword evidence="2" id="KW-1003">Cell membrane</keyword>
<dbReference type="InterPro" id="IPR005538">
    <property type="entry name" value="LrgA/CidA"/>
</dbReference>
<feature type="transmembrane region" description="Helical" evidence="6">
    <location>
        <begin position="30"/>
        <end position="49"/>
    </location>
</feature>
<evidence type="ECO:0000256" key="2">
    <source>
        <dbReference type="ARBA" id="ARBA00022475"/>
    </source>
</evidence>
<evidence type="ECO:0000256" key="1">
    <source>
        <dbReference type="ARBA" id="ARBA00004651"/>
    </source>
</evidence>
<organism evidence="7 8">
    <name type="scientific">Ruoffia tabacinasalis</name>
    <dbReference type="NCBI Taxonomy" id="87458"/>
    <lineage>
        <taxon>Bacteria</taxon>
        <taxon>Bacillati</taxon>
        <taxon>Bacillota</taxon>
        <taxon>Bacilli</taxon>
        <taxon>Lactobacillales</taxon>
        <taxon>Aerococcaceae</taxon>
        <taxon>Ruoffia</taxon>
    </lineage>
</organism>
<dbReference type="EMBL" id="VBSP01000008">
    <property type="protein sequence ID" value="TLQ48751.1"/>
    <property type="molecule type" value="Genomic_DNA"/>
</dbReference>
<dbReference type="PANTHER" id="PTHR33931:SF2">
    <property type="entry name" value="HOLIN-LIKE PROTEIN CIDA"/>
    <property type="match status" value="1"/>
</dbReference>
<sequence>MDKLKQLFWLLIFSYIGEILSLVISPFVAIPGSVIGMVVLFLALHFNILPIEKVEDVGTWLTDNIAFLFVPAGVGLMTQFEVLGGNVWWQLLIILFVTTALMMWCVGTVVQKLIDKRQNKGAKK</sequence>
<keyword evidence="3 6" id="KW-0812">Transmembrane</keyword>
<dbReference type="GO" id="GO:0005886">
    <property type="term" value="C:plasma membrane"/>
    <property type="evidence" value="ECO:0007669"/>
    <property type="project" value="UniProtKB-SubCell"/>
</dbReference>
<accession>A0A5R9EIF3</accession>
<dbReference type="Pfam" id="PF03788">
    <property type="entry name" value="LrgA"/>
    <property type="match status" value="1"/>
</dbReference>
<feature type="transmembrane region" description="Helical" evidence="6">
    <location>
        <begin position="61"/>
        <end position="82"/>
    </location>
</feature>
<evidence type="ECO:0000313" key="7">
    <source>
        <dbReference type="EMBL" id="TLQ48751.1"/>
    </source>
</evidence>
<evidence type="ECO:0000256" key="3">
    <source>
        <dbReference type="ARBA" id="ARBA00022692"/>
    </source>
</evidence>
<feature type="transmembrane region" description="Helical" evidence="6">
    <location>
        <begin position="88"/>
        <end position="110"/>
    </location>
</feature>
<dbReference type="OrthoDB" id="3176438at2"/>
<comment type="caution">
    <text evidence="7">The sequence shown here is derived from an EMBL/GenBank/DDBJ whole genome shotgun (WGS) entry which is preliminary data.</text>
</comment>
<evidence type="ECO:0000256" key="6">
    <source>
        <dbReference type="SAM" id="Phobius"/>
    </source>
</evidence>
<evidence type="ECO:0000256" key="5">
    <source>
        <dbReference type="ARBA" id="ARBA00023136"/>
    </source>
</evidence>